<sequence>MITGLTYGVKISVESIFRKDLSNIENNIYFFNYRIVIENTNMFDIQLIKRHWHIFDSLNPVKIIDGDGVVGEQPIIKPGQKHVYVSGCDLFSEIGYMKGNYTFLRVDTNETFKVAIPRFELIAKPKLN</sequence>
<dbReference type="PANTHER" id="PTHR47191">
    <property type="entry name" value="OS05G0170800 PROTEIN"/>
    <property type="match status" value="1"/>
</dbReference>
<dbReference type="EMBL" id="QKSB01000002">
    <property type="protein sequence ID" value="PZE17942.1"/>
    <property type="molecule type" value="Genomic_DNA"/>
</dbReference>
<dbReference type="NCBIfam" id="NF003967">
    <property type="entry name" value="PRK05461.1"/>
    <property type="match status" value="1"/>
</dbReference>
<evidence type="ECO:0000259" key="1">
    <source>
        <dbReference type="PROSITE" id="PS51087"/>
    </source>
</evidence>
<reference evidence="2 3" key="1">
    <citation type="submission" date="2018-06" db="EMBL/GenBank/DDBJ databases">
        <title>The draft genome sequence of Crocinitomix sp. SM1701.</title>
        <authorList>
            <person name="Zhang X."/>
        </authorList>
    </citation>
    <scope>NUCLEOTIDE SEQUENCE [LARGE SCALE GENOMIC DNA]</scope>
    <source>
        <strain evidence="2 3">SM1701</strain>
    </source>
</reference>
<organism evidence="2 3">
    <name type="scientific">Putridiphycobacter roseus</name>
    <dbReference type="NCBI Taxonomy" id="2219161"/>
    <lineage>
        <taxon>Bacteria</taxon>
        <taxon>Pseudomonadati</taxon>
        <taxon>Bacteroidota</taxon>
        <taxon>Flavobacteriia</taxon>
        <taxon>Flavobacteriales</taxon>
        <taxon>Crocinitomicaceae</taxon>
        <taxon>Putridiphycobacter</taxon>
    </lineage>
</organism>
<dbReference type="Pfam" id="PF04379">
    <property type="entry name" value="DUF525"/>
    <property type="match status" value="1"/>
</dbReference>
<comment type="caution">
    <text evidence="2">The sequence shown here is derived from an EMBL/GenBank/DDBJ whole genome shotgun (WGS) entry which is preliminary data.</text>
</comment>
<dbReference type="InterPro" id="IPR036767">
    <property type="entry name" value="ApaG_sf"/>
</dbReference>
<name>A0A2W1NQL6_9FLAO</name>
<dbReference type="InterPro" id="IPR050718">
    <property type="entry name" value="ApaG-like"/>
</dbReference>
<protein>
    <submittedName>
        <fullName evidence="2">Co2+/Mg2+ efflux protein ApaG</fullName>
    </submittedName>
</protein>
<dbReference type="Gene3D" id="2.60.40.1470">
    <property type="entry name" value="ApaG domain"/>
    <property type="match status" value="1"/>
</dbReference>
<proteinExistence type="predicted"/>
<dbReference type="OrthoDB" id="9795226at2"/>
<dbReference type="PROSITE" id="PS51087">
    <property type="entry name" value="APAG"/>
    <property type="match status" value="1"/>
</dbReference>
<dbReference type="SUPFAM" id="SSF110069">
    <property type="entry name" value="ApaG-like"/>
    <property type="match status" value="1"/>
</dbReference>
<feature type="domain" description="ApaG" evidence="1">
    <location>
        <begin position="3"/>
        <end position="128"/>
    </location>
</feature>
<keyword evidence="3" id="KW-1185">Reference proteome</keyword>
<evidence type="ECO:0000313" key="3">
    <source>
        <dbReference type="Proteomes" id="UP000249248"/>
    </source>
</evidence>
<dbReference type="Proteomes" id="UP000249248">
    <property type="component" value="Unassembled WGS sequence"/>
</dbReference>
<gene>
    <name evidence="2" type="ORF">DNU06_04805</name>
</gene>
<dbReference type="AlphaFoldDB" id="A0A2W1NQL6"/>
<dbReference type="RefSeq" id="WP_111062093.1">
    <property type="nucleotide sequence ID" value="NZ_JBHUCU010000002.1"/>
</dbReference>
<dbReference type="PANTHER" id="PTHR47191:SF2">
    <property type="entry name" value="OS05G0170800 PROTEIN"/>
    <property type="match status" value="1"/>
</dbReference>
<dbReference type="InterPro" id="IPR007474">
    <property type="entry name" value="ApaG_domain"/>
</dbReference>
<evidence type="ECO:0000313" key="2">
    <source>
        <dbReference type="EMBL" id="PZE17942.1"/>
    </source>
</evidence>
<accession>A0A2W1NQL6</accession>